<gene>
    <name evidence="2" type="ORF">AM493_20205</name>
</gene>
<reference evidence="2 3" key="1">
    <citation type="submission" date="2015-08" db="EMBL/GenBank/DDBJ databases">
        <title>Whole genome sequence of Flavobacterium akiainvivens IK-1T, from decaying Wikstroemia oahuensis, an endemic Hawaiian shrub.</title>
        <authorList>
            <person name="Wan X."/>
            <person name="Hou S."/>
            <person name="Saito J."/>
            <person name="Donachie S."/>
        </authorList>
    </citation>
    <scope>NUCLEOTIDE SEQUENCE [LARGE SCALE GENOMIC DNA]</scope>
    <source>
        <strain evidence="2 3">IK-1</strain>
    </source>
</reference>
<dbReference type="RefSeq" id="WP_054409962.1">
    <property type="nucleotide sequence ID" value="NZ_FOYA01000017.1"/>
</dbReference>
<dbReference type="InterPro" id="IPR052754">
    <property type="entry name" value="NTPase_KAP_P-loop"/>
</dbReference>
<dbReference type="Pfam" id="PF07693">
    <property type="entry name" value="KAP_NTPase"/>
    <property type="match status" value="1"/>
</dbReference>
<dbReference type="PATRIC" id="fig|1202724.3.peg.4185"/>
<comment type="caution">
    <text evidence="2">The sequence shown here is derived from an EMBL/GenBank/DDBJ whole genome shotgun (WGS) entry which is preliminary data.</text>
</comment>
<keyword evidence="3" id="KW-1185">Reference proteome</keyword>
<dbReference type="Gene3D" id="3.40.50.300">
    <property type="entry name" value="P-loop containing nucleotide triphosphate hydrolases"/>
    <property type="match status" value="1"/>
</dbReference>
<dbReference type="InterPro" id="IPR027417">
    <property type="entry name" value="P-loop_NTPase"/>
</dbReference>
<name>A0A0M9VJU3_9FLAO</name>
<sequence length="465" mass="54886">MSLRHSDIVIDENNPFANCKLERKKYADVLTQIVKAYDTGFVLAINNKWGTGKTTFVKMWQATLELQKYKAIYFNAWENDFEDNALTALMGELKLLISHDLKEDFKILLNKGAILSKHILPTLVKAIVAKHFDLKELQDFSEKATEGLTTMLEEDISLYIKKKKSIGEFKAELEKFIKKNNDGKPLIFIIDELDRCRPNYAVQILEQIKHFFSVKNIIFILSIDKEQLGNAIKGVYGNDRIDSEEYLKRFIDIEYSIPEPSTELFCRYLYNYFDFGSFFSTQNRLNIYETREDENLFIEMSIFLFKISKTSLRQQEKIYSHARVALKSFTENGYVFPQIFFILIFIKVNHKEFYSKIADKKLKLTELQSELQKWLITNNIEEDLYQQTIIEAYLLIFYKNYITTYYFKPKIYEGNGDKKEWIINSVFDNTQHNFRTFVDALDHRRSGPGLEYLLHKIELLDNLKD</sequence>
<dbReference type="EMBL" id="LIYD01000005">
    <property type="protein sequence ID" value="KOS08110.1"/>
    <property type="molecule type" value="Genomic_DNA"/>
</dbReference>
<dbReference type="AlphaFoldDB" id="A0A0M9VJU3"/>
<protein>
    <recommendedName>
        <fullName evidence="1">KAP NTPase domain-containing protein</fullName>
    </recommendedName>
</protein>
<evidence type="ECO:0000313" key="2">
    <source>
        <dbReference type="EMBL" id="KOS08110.1"/>
    </source>
</evidence>
<evidence type="ECO:0000259" key="1">
    <source>
        <dbReference type="Pfam" id="PF07693"/>
    </source>
</evidence>
<dbReference type="PANTHER" id="PTHR22674">
    <property type="entry name" value="NTPASE, KAP FAMILY P-LOOP DOMAIN-CONTAINING 1"/>
    <property type="match status" value="1"/>
</dbReference>
<accession>A0A0M9VJU3</accession>
<dbReference type="OrthoDB" id="88903at2"/>
<organism evidence="2 3">
    <name type="scientific">Flavobacterium akiainvivens</name>
    <dbReference type="NCBI Taxonomy" id="1202724"/>
    <lineage>
        <taxon>Bacteria</taxon>
        <taxon>Pseudomonadati</taxon>
        <taxon>Bacteroidota</taxon>
        <taxon>Flavobacteriia</taxon>
        <taxon>Flavobacteriales</taxon>
        <taxon>Flavobacteriaceae</taxon>
        <taxon>Flavobacterium</taxon>
    </lineage>
</organism>
<evidence type="ECO:0000313" key="3">
    <source>
        <dbReference type="Proteomes" id="UP000037755"/>
    </source>
</evidence>
<dbReference type="Proteomes" id="UP000037755">
    <property type="component" value="Unassembled WGS sequence"/>
</dbReference>
<proteinExistence type="predicted"/>
<dbReference type="InterPro" id="IPR011646">
    <property type="entry name" value="KAP_P-loop"/>
</dbReference>
<dbReference type="SUPFAM" id="SSF52540">
    <property type="entry name" value="P-loop containing nucleoside triphosphate hydrolases"/>
    <property type="match status" value="1"/>
</dbReference>
<dbReference type="PANTHER" id="PTHR22674:SF6">
    <property type="entry name" value="NTPASE KAP FAMILY P-LOOP DOMAIN-CONTAINING PROTEIN 1"/>
    <property type="match status" value="1"/>
</dbReference>
<feature type="domain" description="KAP NTPase" evidence="1">
    <location>
        <begin position="23"/>
        <end position="272"/>
    </location>
</feature>